<name>A0A6J6ETZ0_9ZZZZ</name>
<dbReference type="AlphaFoldDB" id="A0A6J6ETZ0"/>
<dbReference type="EMBL" id="CAEZTS010000065">
    <property type="protein sequence ID" value="CAB4578799.1"/>
    <property type="molecule type" value="Genomic_DNA"/>
</dbReference>
<reference evidence="1" key="1">
    <citation type="submission" date="2020-05" db="EMBL/GenBank/DDBJ databases">
        <authorList>
            <person name="Chiriac C."/>
            <person name="Salcher M."/>
            <person name="Ghai R."/>
            <person name="Kavagutti S V."/>
        </authorList>
    </citation>
    <scope>NUCLEOTIDE SEQUENCE</scope>
</reference>
<accession>A0A6J6ETZ0</accession>
<gene>
    <name evidence="1" type="ORF">UFOPK1722_00868</name>
</gene>
<organism evidence="1">
    <name type="scientific">freshwater metagenome</name>
    <dbReference type="NCBI Taxonomy" id="449393"/>
    <lineage>
        <taxon>unclassified sequences</taxon>
        <taxon>metagenomes</taxon>
        <taxon>ecological metagenomes</taxon>
    </lineage>
</organism>
<evidence type="ECO:0000313" key="1">
    <source>
        <dbReference type="EMBL" id="CAB4578799.1"/>
    </source>
</evidence>
<proteinExistence type="predicted"/>
<sequence>MSVIGVSALTMQVGSGALSTSARFSASVTSTASEFTGATLSPTVAPVITPSLEGRSVRLRWGAVTSQRPVAYEVRRVDGLGNPTLVCVPPTGPTTSGASVSCLDDTAVADTTYTFTHRPYIDIPGSTPWTLSPSVASSSFLVPRVGFLASGTEVSSTGANITVPYPTSARTGDVLLLVSVSGRNRGPNAPAGWTTLVSRGVGGASTVHLFVAWRVNNGGSSVTFDPQTNGSGASARVIAYGRTNGNSATPVVAATGVAGTSSASTTLTPPAGPTVNAANSTVISLVASGGASSPSLLTPQRFGLRLSANSTPGSGSVSLGVADANVAASGGSTTPPTWSQTSALQWAYATVAFR</sequence>
<protein>
    <submittedName>
        <fullName evidence="1">Unannotated protein</fullName>
    </submittedName>
</protein>